<reference evidence="3" key="1">
    <citation type="submission" date="2018-11" db="EMBL/GenBank/DDBJ databases">
        <authorList>
            <consortium name="Pathogen Informatics"/>
        </authorList>
    </citation>
    <scope>NUCLEOTIDE SEQUENCE</scope>
</reference>
<dbReference type="Gene3D" id="2.30.42.10">
    <property type="match status" value="1"/>
</dbReference>
<dbReference type="PANTHER" id="PTHR14102:SF11">
    <property type="entry name" value="LD29223P"/>
    <property type="match status" value="1"/>
</dbReference>
<gene>
    <name evidence="3" type="ORF">PXEA_LOCUS19487</name>
</gene>
<dbReference type="SMART" id="SM00666">
    <property type="entry name" value="PB1"/>
    <property type="match status" value="1"/>
</dbReference>
<dbReference type="PROSITE" id="PS50106">
    <property type="entry name" value="PDZ"/>
    <property type="match status" value="1"/>
</dbReference>
<dbReference type="PROSITE" id="PS51745">
    <property type="entry name" value="PB1"/>
    <property type="match status" value="1"/>
</dbReference>
<organism evidence="3 4">
    <name type="scientific">Protopolystoma xenopodis</name>
    <dbReference type="NCBI Taxonomy" id="117903"/>
    <lineage>
        <taxon>Eukaryota</taxon>
        <taxon>Metazoa</taxon>
        <taxon>Spiralia</taxon>
        <taxon>Lophotrochozoa</taxon>
        <taxon>Platyhelminthes</taxon>
        <taxon>Monogenea</taxon>
        <taxon>Polyopisthocotylea</taxon>
        <taxon>Polystomatidea</taxon>
        <taxon>Polystomatidae</taxon>
        <taxon>Protopolystoma</taxon>
    </lineage>
</organism>
<dbReference type="GO" id="GO:0007098">
    <property type="term" value="P:centrosome cycle"/>
    <property type="evidence" value="ECO:0007669"/>
    <property type="project" value="TreeGrafter"/>
</dbReference>
<dbReference type="SUPFAM" id="SSF54277">
    <property type="entry name" value="CAD &amp; PB1 domains"/>
    <property type="match status" value="1"/>
</dbReference>
<proteinExistence type="predicted"/>
<evidence type="ECO:0000313" key="3">
    <source>
        <dbReference type="EMBL" id="VEL26047.1"/>
    </source>
</evidence>
<dbReference type="Proteomes" id="UP000784294">
    <property type="component" value="Unassembled WGS sequence"/>
</dbReference>
<evidence type="ECO:0000259" key="2">
    <source>
        <dbReference type="PROSITE" id="PS51745"/>
    </source>
</evidence>
<evidence type="ECO:0000313" key="4">
    <source>
        <dbReference type="Proteomes" id="UP000784294"/>
    </source>
</evidence>
<comment type="caution">
    <text evidence="3">The sequence shown here is derived from an EMBL/GenBank/DDBJ whole genome shotgun (WGS) entry which is preliminary data.</text>
</comment>
<dbReference type="AlphaFoldDB" id="A0A3S5ACY9"/>
<dbReference type="Pfam" id="PF00564">
    <property type="entry name" value="PB1"/>
    <property type="match status" value="1"/>
</dbReference>
<keyword evidence="4" id="KW-1185">Reference proteome</keyword>
<dbReference type="EMBL" id="CAAALY010077788">
    <property type="protein sequence ID" value="VEL26047.1"/>
    <property type="molecule type" value="Genomic_DNA"/>
</dbReference>
<evidence type="ECO:0000259" key="1">
    <source>
        <dbReference type="PROSITE" id="PS50106"/>
    </source>
</evidence>
<dbReference type="InterPro" id="IPR001478">
    <property type="entry name" value="PDZ"/>
</dbReference>
<dbReference type="OrthoDB" id="5868434at2759"/>
<dbReference type="InterPro" id="IPR000270">
    <property type="entry name" value="PB1_dom"/>
</dbReference>
<feature type="domain" description="PDZ" evidence="1">
    <location>
        <begin position="154"/>
        <end position="215"/>
    </location>
</feature>
<dbReference type="InterPro" id="IPR053793">
    <property type="entry name" value="PB1-like"/>
</dbReference>
<feature type="domain" description="PB1" evidence="2">
    <location>
        <begin position="6"/>
        <end position="87"/>
    </location>
</feature>
<accession>A0A3S5ACY9</accession>
<dbReference type="PANTHER" id="PTHR14102">
    <property type="entry name" value="PAR-6-RELATED"/>
    <property type="match status" value="1"/>
</dbReference>
<dbReference type="Gene3D" id="3.10.20.90">
    <property type="entry name" value="Phosphatidylinositol 3-kinase Catalytic Subunit, Chain A, domain 1"/>
    <property type="match status" value="1"/>
</dbReference>
<dbReference type="InterPro" id="IPR051741">
    <property type="entry name" value="PAR6_homolog"/>
</dbReference>
<name>A0A3S5ACY9_9PLAT</name>
<dbReference type="SUPFAM" id="SSF50156">
    <property type="entry name" value="PDZ domain-like"/>
    <property type="match status" value="1"/>
</dbReference>
<sequence length="215" mass="24112">MDFAGLIEIKSKFDAEFRRFSIASTAISTFRDFYQLLERRHGLYSIPFVIQYVDPKDNDLLPINNDENLARALKVTTTLLRLLLQRKGESYGEINGYRSSSQGIRGKKAAADLVRSMGGSERKANHDRAISLLDDFRKVSSIIDIDIVPETMRRVRLIRSDAKPLGFFIRDGVSVRVTPTGIERVPGIFISRLNPGGLAESTGLLAVNDEVRIII</sequence>
<dbReference type="InterPro" id="IPR036034">
    <property type="entry name" value="PDZ_sf"/>
</dbReference>
<protein>
    <submittedName>
        <fullName evidence="3">Uncharacterized protein</fullName>
    </submittedName>
</protein>